<accession>A0A6J6F6I5</accession>
<protein>
    <submittedName>
        <fullName evidence="1">Unannotated protein</fullName>
    </submittedName>
</protein>
<dbReference type="EMBL" id="CAEZTS010000102">
    <property type="protein sequence ID" value="CAB4583195.1"/>
    <property type="molecule type" value="Genomic_DNA"/>
</dbReference>
<organism evidence="1">
    <name type="scientific">freshwater metagenome</name>
    <dbReference type="NCBI Taxonomy" id="449393"/>
    <lineage>
        <taxon>unclassified sequences</taxon>
        <taxon>metagenomes</taxon>
        <taxon>ecological metagenomes</taxon>
    </lineage>
</organism>
<evidence type="ECO:0000313" key="1">
    <source>
        <dbReference type="EMBL" id="CAB4583195.1"/>
    </source>
</evidence>
<gene>
    <name evidence="1" type="ORF">UFOPK1722_01178</name>
</gene>
<proteinExistence type="predicted"/>
<dbReference type="AlphaFoldDB" id="A0A6J6F6I5"/>
<sequence length="75" mass="8252">MRASLAVAEEQLAHLADEAEEKGLKALVSETPGADLEYREARRHADAMVRHRDAVKASIAELEARQDQLLDQLGS</sequence>
<reference evidence="1" key="1">
    <citation type="submission" date="2020-05" db="EMBL/GenBank/DDBJ databases">
        <authorList>
            <person name="Chiriac C."/>
            <person name="Salcher M."/>
            <person name="Ghai R."/>
            <person name="Kavagutti S V."/>
        </authorList>
    </citation>
    <scope>NUCLEOTIDE SEQUENCE</scope>
</reference>
<name>A0A6J6F6I5_9ZZZZ</name>